<dbReference type="Proteomes" id="UP000479710">
    <property type="component" value="Unassembled WGS sequence"/>
</dbReference>
<proteinExistence type="predicted"/>
<reference evidence="1 2" key="1">
    <citation type="submission" date="2019-11" db="EMBL/GenBank/DDBJ databases">
        <title>Whole genome sequence of Oryza granulata.</title>
        <authorList>
            <person name="Li W."/>
        </authorList>
    </citation>
    <scope>NUCLEOTIDE SEQUENCE [LARGE SCALE GENOMIC DNA]</scope>
    <source>
        <strain evidence="2">cv. Menghai</strain>
        <tissue evidence="1">Leaf</tissue>
    </source>
</reference>
<gene>
    <name evidence="1" type="ORF">E2562_035623</name>
</gene>
<dbReference type="AlphaFoldDB" id="A0A6G1C9J6"/>
<organism evidence="1 2">
    <name type="scientific">Oryza meyeriana var. granulata</name>
    <dbReference type="NCBI Taxonomy" id="110450"/>
    <lineage>
        <taxon>Eukaryota</taxon>
        <taxon>Viridiplantae</taxon>
        <taxon>Streptophyta</taxon>
        <taxon>Embryophyta</taxon>
        <taxon>Tracheophyta</taxon>
        <taxon>Spermatophyta</taxon>
        <taxon>Magnoliopsida</taxon>
        <taxon>Liliopsida</taxon>
        <taxon>Poales</taxon>
        <taxon>Poaceae</taxon>
        <taxon>BOP clade</taxon>
        <taxon>Oryzoideae</taxon>
        <taxon>Oryzeae</taxon>
        <taxon>Oryzinae</taxon>
        <taxon>Oryza</taxon>
        <taxon>Oryza meyeriana</taxon>
    </lineage>
</organism>
<comment type="caution">
    <text evidence="1">The sequence shown here is derived from an EMBL/GenBank/DDBJ whole genome shotgun (WGS) entry which is preliminary data.</text>
</comment>
<evidence type="ECO:0000313" key="1">
    <source>
        <dbReference type="EMBL" id="KAF0897315.1"/>
    </source>
</evidence>
<dbReference type="EMBL" id="SPHZ02000010">
    <property type="protein sequence ID" value="KAF0897315.1"/>
    <property type="molecule type" value="Genomic_DNA"/>
</dbReference>
<protein>
    <submittedName>
        <fullName evidence="1">Uncharacterized protein</fullName>
    </submittedName>
</protein>
<keyword evidence="2" id="KW-1185">Reference proteome</keyword>
<evidence type="ECO:0000313" key="2">
    <source>
        <dbReference type="Proteomes" id="UP000479710"/>
    </source>
</evidence>
<name>A0A6G1C9J6_9ORYZ</name>
<accession>A0A6G1C9J6</accession>
<sequence length="94" mass="10746">MEKSGHQFDDCFAIRCDLTFNVQDLRMKVLVAVPPPLLRCHLGELLNNIRQLTFSSRSAARNLPCTGVSWRCGRRCLERSSSLHLRAQQEGHPR</sequence>